<dbReference type="SUPFAM" id="SSF46785">
    <property type="entry name" value="Winged helix' DNA-binding domain"/>
    <property type="match status" value="1"/>
</dbReference>
<dbReference type="RefSeq" id="WP_069643676.1">
    <property type="nucleotide sequence ID" value="NZ_MIJE01000032.1"/>
</dbReference>
<accession>A0A1E5G013</accession>
<dbReference type="AlphaFoldDB" id="A0A1E5G013"/>
<dbReference type="Gene3D" id="1.10.10.10">
    <property type="entry name" value="Winged helix-like DNA-binding domain superfamily/Winged helix DNA-binding domain"/>
    <property type="match status" value="1"/>
</dbReference>
<organism evidence="2 3">
    <name type="scientific">Desulfuribacillus alkaliarsenatis</name>
    <dbReference type="NCBI Taxonomy" id="766136"/>
    <lineage>
        <taxon>Bacteria</taxon>
        <taxon>Bacillati</taxon>
        <taxon>Bacillota</taxon>
        <taxon>Desulfuribacillia</taxon>
        <taxon>Desulfuribacillales</taxon>
        <taxon>Desulfuribacillaceae</taxon>
        <taxon>Desulfuribacillus</taxon>
    </lineage>
</organism>
<dbReference type="PANTHER" id="PTHR37318">
    <property type="entry name" value="BSL7504 PROTEIN"/>
    <property type="match status" value="1"/>
</dbReference>
<gene>
    <name evidence="2" type="ORF">BHF68_08360</name>
</gene>
<dbReference type="InterPro" id="IPR011991">
    <property type="entry name" value="ArsR-like_HTH"/>
</dbReference>
<proteinExistence type="predicted"/>
<dbReference type="SMART" id="SM00418">
    <property type="entry name" value="HTH_ARSR"/>
    <property type="match status" value="1"/>
</dbReference>
<evidence type="ECO:0000313" key="2">
    <source>
        <dbReference type="EMBL" id="OEF96171.1"/>
    </source>
</evidence>
<evidence type="ECO:0000313" key="3">
    <source>
        <dbReference type="Proteomes" id="UP000094296"/>
    </source>
</evidence>
<dbReference type="Proteomes" id="UP000094296">
    <property type="component" value="Unassembled WGS sequence"/>
</dbReference>
<dbReference type="EMBL" id="MIJE01000032">
    <property type="protein sequence ID" value="OEF96171.1"/>
    <property type="molecule type" value="Genomic_DNA"/>
</dbReference>
<dbReference type="PANTHER" id="PTHR37318:SF1">
    <property type="entry name" value="BSL7504 PROTEIN"/>
    <property type="match status" value="1"/>
</dbReference>
<keyword evidence="3" id="KW-1185">Reference proteome</keyword>
<protein>
    <submittedName>
        <fullName evidence="2">MarR family transcriptional regulator</fullName>
    </submittedName>
</protein>
<dbReference type="CDD" id="cd00090">
    <property type="entry name" value="HTH_ARSR"/>
    <property type="match status" value="1"/>
</dbReference>
<name>A0A1E5G013_9FIRM</name>
<dbReference type="InterPro" id="IPR036390">
    <property type="entry name" value="WH_DNA-bd_sf"/>
</dbReference>
<dbReference type="InterPro" id="IPR027395">
    <property type="entry name" value="WH_DNA-bd_dom"/>
</dbReference>
<evidence type="ECO:0000259" key="1">
    <source>
        <dbReference type="SMART" id="SM00418"/>
    </source>
</evidence>
<dbReference type="InterPro" id="IPR001845">
    <property type="entry name" value="HTH_ArsR_DNA-bd_dom"/>
</dbReference>
<comment type="caution">
    <text evidence="2">The sequence shown here is derived from an EMBL/GenBank/DDBJ whole genome shotgun (WGS) entry which is preliminary data.</text>
</comment>
<reference evidence="2 3" key="1">
    <citation type="submission" date="2016-09" db="EMBL/GenBank/DDBJ databases">
        <title>Draft genome sequence for the type strain of Desulfuribacillus alkaliarsenatis AHT28, an obligately anaerobic, sulfidogenic bacterium isolated from Russian soda lake sediments.</title>
        <authorList>
            <person name="Abin C.A."/>
            <person name="Hollibaugh J.T."/>
        </authorList>
    </citation>
    <scope>NUCLEOTIDE SEQUENCE [LARGE SCALE GENOMIC DNA]</scope>
    <source>
        <strain evidence="2 3">AHT28</strain>
    </source>
</reference>
<feature type="domain" description="HTH arsR-type" evidence="1">
    <location>
        <begin position="8"/>
        <end position="90"/>
    </location>
</feature>
<dbReference type="STRING" id="766136.BHF68_08360"/>
<dbReference type="GO" id="GO:0003700">
    <property type="term" value="F:DNA-binding transcription factor activity"/>
    <property type="evidence" value="ECO:0007669"/>
    <property type="project" value="InterPro"/>
</dbReference>
<dbReference type="OrthoDB" id="9800369at2"/>
<dbReference type="InterPro" id="IPR036388">
    <property type="entry name" value="WH-like_DNA-bd_sf"/>
</dbReference>
<sequence>MELNNIPEAFTLPLRLSLISSLVSSEKTFNEIKEITKATDGNISVQLSKLKKWGYIESKKSVIDQKKQTIYSITEFGMNKLEEYVVLLEAIVNRSNETP</sequence>
<dbReference type="Pfam" id="PF13601">
    <property type="entry name" value="HTH_34"/>
    <property type="match status" value="1"/>
</dbReference>